<dbReference type="HOGENOM" id="CLU_031040_10_0_0"/>
<dbReference type="GO" id="GO:0033744">
    <property type="term" value="F:L-methionine:thioredoxin-disulfide S-oxidoreductase activity"/>
    <property type="evidence" value="ECO:0007669"/>
    <property type="project" value="RHEA"/>
</dbReference>
<keyword evidence="1 4" id="KW-0560">Oxidoreductase</keyword>
<organism evidence="6 7">
    <name type="scientific">Pirellula staleyi (strain ATCC 27377 / DSM 6068 / ICPB 4128)</name>
    <name type="common">Pirella staleyi</name>
    <dbReference type="NCBI Taxonomy" id="530564"/>
    <lineage>
        <taxon>Bacteria</taxon>
        <taxon>Pseudomonadati</taxon>
        <taxon>Planctomycetota</taxon>
        <taxon>Planctomycetia</taxon>
        <taxon>Pirellulales</taxon>
        <taxon>Pirellulaceae</taxon>
        <taxon>Pirellula</taxon>
    </lineage>
</organism>
<feature type="active site" evidence="4">
    <location>
        <position position="44"/>
    </location>
</feature>
<evidence type="ECO:0000313" key="6">
    <source>
        <dbReference type="EMBL" id="ADB18778.1"/>
    </source>
</evidence>
<feature type="domain" description="Peptide methionine sulphoxide reductase MsrA" evidence="5">
    <location>
        <begin position="37"/>
        <end position="188"/>
    </location>
</feature>
<dbReference type="Gene3D" id="3.30.1060.10">
    <property type="entry name" value="Peptide methionine sulphoxide reductase MsrA"/>
    <property type="match status" value="1"/>
</dbReference>
<dbReference type="eggNOG" id="COG0225">
    <property type="taxonomic scope" value="Bacteria"/>
</dbReference>
<protein>
    <recommendedName>
        <fullName evidence="4">Peptide methionine sulfoxide reductase MsrA</fullName>
        <shortName evidence="4">Protein-methionine-S-oxide reductase</shortName>
        <ecNumber evidence="4">1.8.4.11</ecNumber>
    </recommendedName>
    <alternativeName>
        <fullName evidence="4">Peptide-methionine (S)-S-oxide reductase</fullName>
        <shortName evidence="4">Peptide Met(O) reductase</shortName>
    </alternativeName>
</protein>
<dbReference type="AlphaFoldDB" id="D2R345"/>
<evidence type="ECO:0000259" key="5">
    <source>
        <dbReference type="Pfam" id="PF01625"/>
    </source>
</evidence>
<name>D2R345_PIRSD</name>
<dbReference type="KEGG" id="psl:Psta_4128"/>
<dbReference type="EC" id="1.8.4.11" evidence="4"/>
<reference evidence="6 7" key="1">
    <citation type="journal article" date="2009" name="Stand. Genomic Sci.">
        <title>Complete genome sequence of Pirellula staleyi type strain (ATCC 27377).</title>
        <authorList>
            <person name="Clum A."/>
            <person name="Tindall B.J."/>
            <person name="Sikorski J."/>
            <person name="Ivanova N."/>
            <person name="Mavrommatis K."/>
            <person name="Lucas S."/>
            <person name="Glavina del Rio T."/>
            <person name="Nolan M."/>
            <person name="Chen F."/>
            <person name="Tice H."/>
            <person name="Pitluck S."/>
            <person name="Cheng J.F."/>
            <person name="Chertkov O."/>
            <person name="Brettin T."/>
            <person name="Han C."/>
            <person name="Detter J.C."/>
            <person name="Kuske C."/>
            <person name="Bruce D."/>
            <person name="Goodwin L."/>
            <person name="Ovchinikova G."/>
            <person name="Pati A."/>
            <person name="Mikhailova N."/>
            <person name="Chen A."/>
            <person name="Palaniappan K."/>
            <person name="Land M."/>
            <person name="Hauser L."/>
            <person name="Chang Y.J."/>
            <person name="Jeffries C.D."/>
            <person name="Chain P."/>
            <person name="Rohde M."/>
            <person name="Goker M."/>
            <person name="Bristow J."/>
            <person name="Eisen J.A."/>
            <person name="Markowitz V."/>
            <person name="Hugenholtz P."/>
            <person name="Kyrpides N.C."/>
            <person name="Klenk H.P."/>
            <person name="Lapidus A."/>
        </authorList>
    </citation>
    <scope>NUCLEOTIDE SEQUENCE [LARGE SCALE GENOMIC DNA]</scope>
    <source>
        <strain evidence="7">ATCC 27377 / DSM 6068 / ICPB 4128</strain>
    </source>
</reference>
<proteinExistence type="inferred from homology"/>
<dbReference type="Pfam" id="PF01625">
    <property type="entry name" value="PMSR"/>
    <property type="match status" value="1"/>
</dbReference>
<dbReference type="STRING" id="530564.Psta_4128"/>
<dbReference type="SUPFAM" id="SSF55068">
    <property type="entry name" value="Peptide methionine sulfoxide reductase"/>
    <property type="match status" value="1"/>
</dbReference>
<dbReference type="HAMAP" id="MF_01401">
    <property type="entry name" value="MsrA"/>
    <property type="match status" value="1"/>
</dbReference>
<dbReference type="Proteomes" id="UP000001887">
    <property type="component" value="Chromosome"/>
</dbReference>
<dbReference type="InterPro" id="IPR002569">
    <property type="entry name" value="Met_Sox_Rdtase_MsrA_dom"/>
</dbReference>
<comment type="catalytic activity">
    <reaction evidence="2 4">
        <text>L-methionyl-[protein] + [thioredoxin]-disulfide + H2O = L-methionyl-(S)-S-oxide-[protein] + [thioredoxin]-dithiol</text>
        <dbReference type="Rhea" id="RHEA:14217"/>
        <dbReference type="Rhea" id="RHEA-COMP:10698"/>
        <dbReference type="Rhea" id="RHEA-COMP:10700"/>
        <dbReference type="Rhea" id="RHEA-COMP:12313"/>
        <dbReference type="Rhea" id="RHEA-COMP:12315"/>
        <dbReference type="ChEBI" id="CHEBI:15377"/>
        <dbReference type="ChEBI" id="CHEBI:16044"/>
        <dbReference type="ChEBI" id="CHEBI:29950"/>
        <dbReference type="ChEBI" id="CHEBI:44120"/>
        <dbReference type="ChEBI" id="CHEBI:50058"/>
        <dbReference type="EC" id="1.8.4.11"/>
    </reaction>
</comment>
<evidence type="ECO:0000313" key="7">
    <source>
        <dbReference type="Proteomes" id="UP000001887"/>
    </source>
</evidence>
<comment type="similarity">
    <text evidence="4">Belongs to the MsrA Met sulfoxide reductase family.</text>
</comment>
<dbReference type="PANTHER" id="PTHR43774">
    <property type="entry name" value="PEPTIDE METHIONINE SULFOXIDE REDUCTASE"/>
    <property type="match status" value="1"/>
</dbReference>
<evidence type="ECO:0000256" key="3">
    <source>
        <dbReference type="ARBA" id="ARBA00048782"/>
    </source>
</evidence>
<accession>D2R345</accession>
<dbReference type="GO" id="GO:0008113">
    <property type="term" value="F:peptide-methionine (S)-S-oxide reductase activity"/>
    <property type="evidence" value="ECO:0007669"/>
    <property type="project" value="UniProtKB-UniRule"/>
</dbReference>
<evidence type="ECO:0000256" key="1">
    <source>
        <dbReference type="ARBA" id="ARBA00023002"/>
    </source>
</evidence>
<gene>
    <name evidence="4" type="primary">msrA</name>
    <name evidence="6" type="ordered locus">Psta_4128</name>
</gene>
<evidence type="ECO:0000256" key="4">
    <source>
        <dbReference type="HAMAP-Rule" id="MF_01401"/>
    </source>
</evidence>
<dbReference type="NCBIfam" id="TIGR00401">
    <property type="entry name" value="msrA"/>
    <property type="match status" value="1"/>
</dbReference>
<keyword evidence="7" id="KW-1185">Reference proteome</keyword>
<dbReference type="PANTHER" id="PTHR43774:SF1">
    <property type="entry name" value="PEPTIDE METHIONINE SULFOXIDE REDUCTASE MSRA 2"/>
    <property type="match status" value="1"/>
</dbReference>
<comment type="function">
    <text evidence="4">Has an important function as a repair enzyme for proteins that have been inactivated by oxidation. Catalyzes the reversible oxidation-reduction of methionine sulfoxide in proteins to methionine.</text>
</comment>
<dbReference type="EMBL" id="CP001848">
    <property type="protein sequence ID" value="ADB18778.1"/>
    <property type="molecule type" value="Genomic_DNA"/>
</dbReference>
<evidence type="ECO:0000256" key="2">
    <source>
        <dbReference type="ARBA" id="ARBA00047806"/>
    </source>
</evidence>
<dbReference type="InterPro" id="IPR036509">
    <property type="entry name" value="Met_Sox_Rdtase_MsrA_sf"/>
</dbReference>
<sequence>MPIPVPEVIDTLILDRKKTTMPEPDESSSSPVSATKQAVFAGGCFWCTEMAFEQLAGVSDVASGYIGGSPETANYEAVCTGRTGHAEAIRITYDPAVMTYQTLLDVFFTAHDPTTLNRQGNDIGTQYRSAIFTSDEAELAAARATIARLDASGALPSRIVTTLEPLTEFYPAEDYHQDYARAHPNQSYIMHVSTPKACKVRNYFPKLIRREYLP</sequence>
<comment type="catalytic activity">
    <reaction evidence="3 4">
        <text>[thioredoxin]-disulfide + L-methionine + H2O = L-methionine (S)-S-oxide + [thioredoxin]-dithiol</text>
        <dbReference type="Rhea" id="RHEA:19993"/>
        <dbReference type="Rhea" id="RHEA-COMP:10698"/>
        <dbReference type="Rhea" id="RHEA-COMP:10700"/>
        <dbReference type="ChEBI" id="CHEBI:15377"/>
        <dbReference type="ChEBI" id="CHEBI:29950"/>
        <dbReference type="ChEBI" id="CHEBI:50058"/>
        <dbReference type="ChEBI" id="CHEBI:57844"/>
        <dbReference type="ChEBI" id="CHEBI:58772"/>
        <dbReference type="EC" id="1.8.4.11"/>
    </reaction>
</comment>